<proteinExistence type="predicted"/>
<dbReference type="Proteomes" id="UP000001194">
    <property type="component" value="Unassembled WGS sequence"/>
</dbReference>
<protein>
    <submittedName>
        <fullName evidence="1">Predicted protein</fullName>
    </submittedName>
</protein>
<dbReference type="KEGG" id="lbc:LACBIDRAFT_303239"/>
<dbReference type="InParanoid" id="B0DJ68"/>
<gene>
    <name evidence="1" type="ORF">LACBIDRAFT_303239</name>
</gene>
<name>B0DJ68_LACBS</name>
<organism evidence="2">
    <name type="scientific">Laccaria bicolor (strain S238N-H82 / ATCC MYA-4686)</name>
    <name type="common">Bicoloured deceiver</name>
    <name type="synonym">Laccaria laccata var. bicolor</name>
    <dbReference type="NCBI Taxonomy" id="486041"/>
    <lineage>
        <taxon>Eukaryota</taxon>
        <taxon>Fungi</taxon>
        <taxon>Dikarya</taxon>
        <taxon>Basidiomycota</taxon>
        <taxon>Agaricomycotina</taxon>
        <taxon>Agaricomycetes</taxon>
        <taxon>Agaricomycetidae</taxon>
        <taxon>Agaricales</taxon>
        <taxon>Agaricineae</taxon>
        <taxon>Hydnangiaceae</taxon>
        <taxon>Laccaria</taxon>
    </lineage>
</organism>
<dbReference type="HOGENOM" id="CLU_2996866_0_0_1"/>
<accession>B0DJ68</accession>
<keyword evidence="2" id="KW-1185">Reference proteome</keyword>
<evidence type="ECO:0000313" key="2">
    <source>
        <dbReference type="Proteomes" id="UP000001194"/>
    </source>
</evidence>
<evidence type="ECO:0000313" key="1">
    <source>
        <dbReference type="EMBL" id="EDR05354.1"/>
    </source>
</evidence>
<sequence length="57" mass="6379">MKLGILCSSVICTLVASFALIALFCDFFNFFICLPIAAFHKIWPGFLTCCFSAFFDL</sequence>
<dbReference type="AlphaFoldDB" id="B0DJ68"/>
<dbReference type="RefSeq" id="XP_001883912.1">
    <property type="nucleotide sequence ID" value="XM_001883877.1"/>
</dbReference>
<reference evidence="1 2" key="1">
    <citation type="journal article" date="2008" name="Nature">
        <title>The genome of Laccaria bicolor provides insights into mycorrhizal symbiosis.</title>
        <authorList>
            <person name="Martin F."/>
            <person name="Aerts A."/>
            <person name="Ahren D."/>
            <person name="Brun A."/>
            <person name="Danchin E.G.J."/>
            <person name="Duchaussoy F."/>
            <person name="Gibon J."/>
            <person name="Kohler A."/>
            <person name="Lindquist E."/>
            <person name="Pereda V."/>
            <person name="Salamov A."/>
            <person name="Shapiro H.J."/>
            <person name="Wuyts J."/>
            <person name="Blaudez D."/>
            <person name="Buee M."/>
            <person name="Brokstein P."/>
            <person name="Canbaeck B."/>
            <person name="Cohen D."/>
            <person name="Courty P.E."/>
            <person name="Coutinho P.M."/>
            <person name="Delaruelle C."/>
            <person name="Detter J.C."/>
            <person name="Deveau A."/>
            <person name="DiFazio S."/>
            <person name="Duplessis S."/>
            <person name="Fraissinet-Tachet L."/>
            <person name="Lucic E."/>
            <person name="Frey-Klett P."/>
            <person name="Fourrey C."/>
            <person name="Feussner I."/>
            <person name="Gay G."/>
            <person name="Grimwood J."/>
            <person name="Hoegger P.J."/>
            <person name="Jain P."/>
            <person name="Kilaru S."/>
            <person name="Labbe J."/>
            <person name="Lin Y.C."/>
            <person name="Legue V."/>
            <person name="Le Tacon F."/>
            <person name="Marmeisse R."/>
            <person name="Melayah D."/>
            <person name="Montanini B."/>
            <person name="Muratet M."/>
            <person name="Nehls U."/>
            <person name="Niculita-Hirzel H."/>
            <person name="Oudot-Le Secq M.P."/>
            <person name="Peter M."/>
            <person name="Quesneville H."/>
            <person name="Rajashekar B."/>
            <person name="Reich M."/>
            <person name="Rouhier N."/>
            <person name="Schmutz J."/>
            <person name="Yin T."/>
            <person name="Chalot M."/>
            <person name="Henrissat B."/>
            <person name="Kuees U."/>
            <person name="Lucas S."/>
            <person name="Van de Peer Y."/>
            <person name="Podila G.K."/>
            <person name="Polle A."/>
            <person name="Pukkila P.J."/>
            <person name="Richardson P.M."/>
            <person name="Rouze P."/>
            <person name="Sanders I.R."/>
            <person name="Stajich J.E."/>
            <person name="Tunlid A."/>
            <person name="Tuskan G."/>
            <person name="Grigoriev I.V."/>
        </authorList>
    </citation>
    <scope>NUCLEOTIDE SEQUENCE [LARGE SCALE GENOMIC DNA]</scope>
    <source>
        <strain evidence="2">S238N-H82 / ATCC MYA-4686</strain>
    </source>
</reference>
<dbReference type="GeneID" id="6079567"/>
<dbReference type="EMBL" id="DS547113">
    <property type="protein sequence ID" value="EDR05354.1"/>
    <property type="molecule type" value="Genomic_DNA"/>
</dbReference>